<evidence type="ECO:0000259" key="4">
    <source>
        <dbReference type="Pfam" id="PF01494"/>
    </source>
</evidence>
<keyword evidence="6" id="KW-1185">Reference proteome</keyword>
<dbReference type="Pfam" id="PF01494">
    <property type="entry name" value="FAD_binding_3"/>
    <property type="match status" value="1"/>
</dbReference>
<dbReference type="InterPro" id="IPR050641">
    <property type="entry name" value="RIFMO-like"/>
</dbReference>
<keyword evidence="2" id="KW-0285">Flavoprotein</keyword>
<dbReference type="Proteomes" id="UP001221597">
    <property type="component" value="Chromosome"/>
</dbReference>
<dbReference type="PANTHER" id="PTHR43004:SF19">
    <property type="entry name" value="BINDING MONOOXYGENASE, PUTATIVE (JCVI)-RELATED"/>
    <property type="match status" value="1"/>
</dbReference>
<reference evidence="5 6" key="1">
    <citation type="submission" date="2023-04" db="EMBL/GenBank/DDBJ databases">
        <title>Genome sequence of Halobacillus naozhouensis KACC 21980.</title>
        <authorList>
            <person name="Kim S."/>
            <person name="Heo J."/>
            <person name="Kwon S.-W."/>
        </authorList>
    </citation>
    <scope>NUCLEOTIDE SEQUENCE [LARGE SCALE GENOMIC DNA]</scope>
    <source>
        <strain evidence="5 6">KCTC 13234</strain>
    </source>
</reference>
<keyword evidence="5" id="KW-0503">Monooxygenase</keyword>
<evidence type="ECO:0000256" key="3">
    <source>
        <dbReference type="ARBA" id="ARBA00022827"/>
    </source>
</evidence>
<keyword evidence="3" id="KW-0274">FAD</keyword>
<accession>A0ABY8J0F6</accession>
<dbReference type="PANTHER" id="PTHR43004">
    <property type="entry name" value="TRK SYSTEM POTASSIUM UPTAKE PROTEIN"/>
    <property type="match status" value="1"/>
</dbReference>
<dbReference type="SUPFAM" id="SSF51905">
    <property type="entry name" value="FAD/NAD(P)-binding domain"/>
    <property type="match status" value="1"/>
</dbReference>
<dbReference type="EMBL" id="CP121671">
    <property type="protein sequence ID" value="WFT75975.1"/>
    <property type="molecule type" value="Genomic_DNA"/>
</dbReference>
<evidence type="ECO:0000256" key="2">
    <source>
        <dbReference type="ARBA" id="ARBA00022630"/>
    </source>
</evidence>
<protein>
    <submittedName>
        <fullName evidence="5">FAD-dependent monooxygenase</fullName>
    </submittedName>
</protein>
<evidence type="ECO:0000256" key="1">
    <source>
        <dbReference type="ARBA" id="ARBA00001974"/>
    </source>
</evidence>
<dbReference type="InterPro" id="IPR036188">
    <property type="entry name" value="FAD/NAD-bd_sf"/>
</dbReference>
<gene>
    <name evidence="5" type="ORF">P9989_06330</name>
</gene>
<keyword evidence="5" id="KW-0560">Oxidoreductase</keyword>
<name>A0ABY8J0F6_9BACI</name>
<proteinExistence type="predicted"/>
<evidence type="ECO:0000313" key="6">
    <source>
        <dbReference type="Proteomes" id="UP001221597"/>
    </source>
</evidence>
<organism evidence="5 6">
    <name type="scientific">Halobacillus naozhouensis</name>
    <dbReference type="NCBI Taxonomy" id="554880"/>
    <lineage>
        <taxon>Bacteria</taxon>
        <taxon>Bacillati</taxon>
        <taxon>Bacillota</taxon>
        <taxon>Bacilli</taxon>
        <taxon>Bacillales</taxon>
        <taxon>Bacillaceae</taxon>
        <taxon>Halobacillus</taxon>
    </lineage>
</organism>
<feature type="domain" description="FAD-binding" evidence="4">
    <location>
        <begin position="4"/>
        <end position="342"/>
    </location>
</feature>
<comment type="cofactor">
    <cofactor evidence="1">
        <name>FAD</name>
        <dbReference type="ChEBI" id="CHEBI:57692"/>
    </cofactor>
</comment>
<evidence type="ECO:0000313" key="5">
    <source>
        <dbReference type="EMBL" id="WFT75975.1"/>
    </source>
</evidence>
<sequence length="504" mass="56630">MKPQILIAGAGPTGLALALNLAKQQIPFKIIDKEGGPGEASRAMAVMPRTLEFYDQFGFADEFVNGGIKIEGVYLHVEGKEKAHLDLGKVGKGISRFTSPYSFPQDEHEKVLLKQLDRYKVKVEWNTELLSFEETDEGVLAVLICNGEEFQQEFLYIAGCDGASSVVRHQMQADFPGGTYEQEFYVMDMKAEGAPIGSHQLAMCMHGEEFVVLLPVRSTDTTRAIGVFPDSMTASAQEVTSEKMVDFMQSAFRINVKEVNWFSTYKVHHRVAEVFRKGRAFLVGDAAHIHSPAGGQGMNTGIGDAMNLGWKLAAVVQGKAKHEVLKTYETERKAFAQRLVDTTDRVFTRVVSKKRSNRLFRKRIAPLLIPLVNRSDRARRRLFTILSQTQIEYTKSRLSRGKVNELQSGIRLPYNGENYEVLRTWDWQVHVYGAANSELRNFCQERGLALHTFKYDSAAEKHGFSGGALYLVRPDGHIGFAHPDRDVARLQKYVDDWGIIPFNA</sequence>
<dbReference type="GO" id="GO:0004497">
    <property type="term" value="F:monooxygenase activity"/>
    <property type="evidence" value="ECO:0007669"/>
    <property type="project" value="UniProtKB-KW"/>
</dbReference>
<dbReference type="Gene3D" id="3.50.50.60">
    <property type="entry name" value="FAD/NAD(P)-binding domain"/>
    <property type="match status" value="1"/>
</dbReference>
<dbReference type="Gene3D" id="3.40.30.120">
    <property type="match status" value="1"/>
</dbReference>
<dbReference type="PRINTS" id="PR00420">
    <property type="entry name" value="RNGMNOXGNASE"/>
</dbReference>
<dbReference type="Gene3D" id="3.30.70.2450">
    <property type="match status" value="1"/>
</dbReference>
<dbReference type="InterPro" id="IPR002938">
    <property type="entry name" value="FAD-bd"/>
</dbReference>
<dbReference type="RefSeq" id="WP_283077935.1">
    <property type="nucleotide sequence ID" value="NZ_CP121671.1"/>
</dbReference>